<dbReference type="STRING" id="1391654.AKJ09_00506"/>
<proteinExistence type="predicted"/>
<keyword evidence="3" id="KW-1185">Reference proteome</keyword>
<evidence type="ECO:0000313" key="3">
    <source>
        <dbReference type="Proteomes" id="UP000064967"/>
    </source>
</evidence>
<dbReference type="AlphaFoldDB" id="A0A0K1PK00"/>
<gene>
    <name evidence="2" type="ORF">AKJ09_00506</name>
</gene>
<evidence type="ECO:0000256" key="1">
    <source>
        <dbReference type="SAM" id="SignalP"/>
    </source>
</evidence>
<protein>
    <recommendedName>
        <fullName evidence="4">Type IV fimbrial biogenesis protein PilY1</fullName>
    </recommendedName>
</protein>
<sequence>MSLAKKLVSWQAITASGVLVAAAACASNESNVDSLGTDASVIPVPVDAAVDASEDAPAPDAAPCADCDWFPSDCGADALCPNGPYEPNTAGGPLDVRRGINVIRGRGPSDVWAAGALGSLAHFDGTTWTRSDLGTKNTLRGLWLPTSGEVAISSFQLTFTRSIDIDGGAPPSAGGWTPVVPGYTGEERRLGDWIVEFRSAWAAPDAEWCWIASVSTVSLDIPGVWRMRRSPDSVLWAQSAIGAACTVEGCRYVNGVHGASKDALWAVGESGSAVFVTDADGETPSAKGSNTQTKNSLNAVWAASSSDAWAVGAAGTIRHNTGDLTLWEVVANVPTTEDLHAMWGTSSSDIWAVGEHGVVLHYDGKSWSRVKVAGIGNRRPKLTTVWSSGPGHVWVGGDGVVLSLGGQP</sequence>
<organism evidence="2 3">
    <name type="scientific">Labilithrix luteola</name>
    <dbReference type="NCBI Taxonomy" id="1391654"/>
    <lineage>
        <taxon>Bacteria</taxon>
        <taxon>Pseudomonadati</taxon>
        <taxon>Myxococcota</taxon>
        <taxon>Polyangia</taxon>
        <taxon>Polyangiales</taxon>
        <taxon>Labilitrichaceae</taxon>
        <taxon>Labilithrix</taxon>
    </lineage>
</organism>
<dbReference type="PROSITE" id="PS51257">
    <property type="entry name" value="PROKAR_LIPOPROTEIN"/>
    <property type="match status" value="1"/>
</dbReference>
<dbReference type="EMBL" id="CP012333">
    <property type="protein sequence ID" value="AKU93842.1"/>
    <property type="molecule type" value="Genomic_DNA"/>
</dbReference>
<name>A0A0K1PK00_9BACT</name>
<dbReference type="KEGG" id="llu:AKJ09_00506"/>
<feature type="signal peptide" evidence="1">
    <location>
        <begin position="1"/>
        <end position="26"/>
    </location>
</feature>
<dbReference type="Proteomes" id="UP000064967">
    <property type="component" value="Chromosome"/>
</dbReference>
<evidence type="ECO:0008006" key="4">
    <source>
        <dbReference type="Google" id="ProtNLM"/>
    </source>
</evidence>
<reference evidence="2 3" key="1">
    <citation type="submission" date="2015-08" db="EMBL/GenBank/DDBJ databases">
        <authorList>
            <person name="Babu N.S."/>
            <person name="Beckwith C.J."/>
            <person name="Beseler K.G."/>
            <person name="Brison A."/>
            <person name="Carone J.V."/>
            <person name="Caskin T.P."/>
            <person name="Diamond M."/>
            <person name="Durham M.E."/>
            <person name="Foxe J.M."/>
            <person name="Go M."/>
            <person name="Henderson B.A."/>
            <person name="Jones I.B."/>
            <person name="McGettigan J.A."/>
            <person name="Micheletti S.J."/>
            <person name="Nasrallah M.E."/>
            <person name="Ortiz D."/>
            <person name="Piller C.R."/>
            <person name="Privatt S.R."/>
            <person name="Schneider S.L."/>
            <person name="Sharp S."/>
            <person name="Smith T.C."/>
            <person name="Stanton J.D."/>
            <person name="Ullery H.E."/>
            <person name="Wilson R.J."/>
            <person name="Serrano M.G."/>
            <person name="Buck G."/>
            <person name="Lee V."/>
            <person name="Wang Y."/>
            <person name="Carvalho R."/>
            <person name="Voegtly L."/>
            <person name="Shi R."/>
            <person name="Duckworth R."/>
            <person name="Johnson A."/>
            <person name="Loviza R."/>
            <person name="Walstead R."/>
            <person name="Shah Z."/>
            <person name="Kiflezghi M."/>
            <person name="Wade K."/>
            <person name="Ball S.L."/>
            <person name="Bradley K.W."/>
            <person name="Asai D.J."/>
            <person name="Bowman C.A."/>
            <person name="Russell D.A."/>
            <person name="Pope W.H."/>
            <person name="Jacobs-Sera D."/>
            <person name="Hendrix R.W."/>
            <person name="Hatfull G.F."/>
        </authorList>
    </citation>
    <scope>NUCLEOTIDE SEQUENCE [LARGE SCALE GENOMIC DNA]</scope>
    <source>
        <strain evidence="2 3">DSM 27648</strain>
    </source>
</reference>
<accession>A0A0K1PK00</accession>
<keyword evidence="1" id="KW-0732">Signal</keyword>
<evidence type="ECO:0000313" key="2">
    <source>
        <dbReference type="EMBL" id="AKU93842.1"/>
    </source>
</evidence>
<feature type="chain" id="PRO_5005466139" description="Type IV fimbrial biogenesis protein PilY1" evidence="1">
    <location>
        <begin position="27"/>
        <end position="408"/>
    </location>
</feature>